<protein>
    <recommendedName>
        <fullName evidence="3">Cytoplasmic protein</fullName>
    </recommendedName>
</protein>
<dbReference type="PANTHER" id="PTHR30528:SF0">
    <property type="entry name" value="CYTOPLASMIC PROTEIN"/>
    <property type="match status" value="1"/>
</dbReference>
<keyword evidence="2" id="KW-1185">Reference proteome</keyword>
<proteinExistence type="predicted"/>
<organism evidence="1 2">
    <name type="scientific">Actinoplanes ianthinogenes</name>
    <dbReference type="NCBI Taxonomy" id="122358"/>
    <lineage>
        <taxon>Bacteria</taxon>
        <taxon>Bacillati</taxon>
        <taxon>Actinomycetota</taxon>
        <taxon>Actinomycetes</taxon>
        <taxon>Micromonosporales</taxon>
        <taxon>Micromonosporaceae</taxon>
        <taxon>Actinoplanes</taxon>
    </lineage>
</organism>
<dbReference type="RefSeq" id="WP_189336796.1">
    <property type="nucleotide sequence ID" value="NZ_AP023356.1"/>
</dbReference>
<dbReference type="Pfam" id="PF06224">
    <property type="entry name" value="AlkZ-like"/>
    <property type="match status" value="1"/>
</dbReference>
<accession>A0ABN6CAA9</accession>
<dbReference type="EMBL" id="AP023356">
    <property type="protein sequence ID" value="BCJ42374.1"/>
    <property type="molecule type" value="Genomic_DNA"/>
</dbReference>
<evidence type="ECO:0000313" key="2">
    <source>
        <dbReference type="Proteomes" id="UP000676967"/>
    </source>
</evidence>
<gene>
    <name evidence="1" type="ORF">Aiant_30310</name>
</gene>
<sequence>MTSLETLSVAQARRITLAAQGFTDPKPGGATDLRHLRRVLRRLHLIQMDSVNVLQRAHFMPLYSRLGPYPPALLERAAYRRPRELFEFWGHEASLIRVDLQPLFRWRMARAEQYAWGGMRRVAAEQPDLVSWVLDEVRGRGPITAAEIEHDVPRRKDHWGWNWSVVKQALEWLFYTGQVTAAERTTSFARRYDLTERVLPAAVLEAPTPAPEEAFRTLVDLSARALGVAAEPELRDYFRLPTKECRVAIAELVEAGVLRPVAVPGWKPVAYLHHEAKLPRRVDVATLISPFDPLIWQRERTERLFDMAYRIEIYVPKPQRLYGYYVLPFLLGDRFAARLDLKANRQTGVLEVPAAWLEPAADQDETAEALAAELRRLAGWLGLDTIATPVAGDFAGPLTTALKSL</sequence>
<dbReference type="Proteomes" id="UP000676967">
    <property type="component" value="Chromosome"/>
</dbReference>
<evidence type="ECO:0000313" key="1">
    <source>
        <dbReference type="EMBL" id="BCJ42374.1"/>
    </source>
</evidence>
<dbReference type="PANTHER" id="PTHR30528">
    <property type="entry name" value="CYTOPLASMIC PROTEIN"/>
    <property type="match status" value="1"/>
</dbReference>
<dbReference type="InterPro" id="IPR009351">
    <property type="entry name" value="AlkZ-like"/>
</dbReference>
<evidence type="ECO:0008006" key="3">
    <source>
        <dbReference type="Google" id="ProtNLM"/>
    </source>
</evidence>
<reference evidence="1 2" key="1">
    <citation type="submission" date="2020-08" db="EMBL/GenBank/DDBJ databases">
        <title>Whole genome shotgun sequence of Actinoplanes ianthinogenes NBRC 13996.</title>
        <authorList>
            <person name="Komaki H."/>
            <person name="Tamura T."/>
        </authorList>
    </citation>
    <scope>NUCLEOTIDE SEQUENCE [LARGE SCALE GENOMIC DNA]</scope>
    <source>
        <strain evidence="1 2">NBRC 13996</strain>
    </source>
</reference>
<name>A0ABN6CAA9_9ACTN</name>